<dbReference type="Proteomes" id="UP000694036">
    <property type="component" value="Chromosome"/>
</dbReference>
<evidence type="ECO:0000313" key="4">
    <source>
        <dbReference type="Proteomes" id="UP000694036"/>
    </source>
</evidence>
<keyword evidence="4" id="KW-1185">Reference proteome</keyword>
<organism evidence="1 3">
    <name type="scientific">Saccharolobus shibatae</name>
    <dbReference type="NCBI Taxonomy" id="2286"/>
    <lineage>
        <taxon>Archaea</taxon>
        <taxon>Thermoproteota</taxon>
        <taxon>Thermoprotei</taxon>
        <taxon>Sulfolobales</taxon>
        <taxon>Sulfolobaceae</taxon>
        <taxon>Saccharolobus</taxon>
    </lineage>
</organism>
<dbReference type="AlphaFoldDB" id="A0A8F5BUX6"/>
<sequence length="95" mass="10815">MVLGKTSFLEAIFLSTLFQSDMNDTDIGTSFTYTMSSRGDTLSAFSTLSDSEIILDNNRLNFKKKDPYNLEVYVNKEKCVNINVTMRWNFCGGIF</sequence>
<accession>A0A8F5BUX6</accession>
<dbReference type="EMBL" id="CP077713">
    <property type="protein sequence ID" value="QXJ34950.1"/>
    <property type="molecule type" value="Genomic_DNA"/>
</dbReference>
<proteinExistence type="predicted"/>
<dbReference type="EMBL" id="CP077715">
    <property type="protein sequence ID" value="QXJ31953.1"/>
    <property type="molecule type" value="Genomic_DNA"/>
</dbReference>
<reference evidence="1 4" key="1">
    <citation type="journal article" date="2021" name="Environ. Microbiol.">
        <title>New insights into the diversity and evolution of the archaeal mobilome from three complete genomes of Saccharolobus shibatae.</title>
        <authorList>
            <person name="Medvedeva S."/>
            <person name="Brandt D."/>
            <person name="Cvirkaite-Krupovic V."/>
            <person name="Liu Y."/>
            <person name="Severinov K."/>
            <person name="Ishino S."/>
            <person name="Ishino Y."/>
            <person name="Prangishvili D."/>
            <person name="Kalinowski J."/>
            <person name="Krupovic M."/>
        </authorList>
    </citation>
    <scope>NUCLEOTIDE SEQUENCE</scope>
    <source>
        <strain evidence="1">BEU9</strain>
        <strain evidence="2 4">S38A</strain>
    </source>
</reference>
<gene>
    <name evidence="1" type="ORF">J5U21_01604</name>
    <name evidence="2" type="ORF">J5U22_01497</name>
</gene>
<name>A0A8F5BUX6_9CREN</name>
<evidence type="ECO:0000313" key="1">
    <source>
        <dbReference type="EMBL" id="QXJ31953.1"/>
    </source>
</evidence>
<dbReference type="Proteomes" id="UP000693941">
    <property type="component" value="Chromosome"/>
</dbReference>
<protein>
    <submittedName>
        <fullName evidence="1">Uncharacterized protein</fullName>
    </submittedName>
</protein>
<evidence type="ECO:0000313" key="2">
    <source>
        <dbReference type="EMBL" id="QXJ34950.1"/>
    </source>
</evidence>
<evidence type="ECO:0000313" key="3">
    <source>
        <dbReference type="Proteomes" id="UP000693941"/>
    </source>
</evidence>